<dbReference type="EMBL" id="QENY01000003">
    <property type="protein sequence ID" value="PVX57881.1"/>
    <property type="molecule type" value="Genomic_DNA"/>
</dbReference>
<accession>A0A2U0UJW6</accession>
<dbReference type="InterPro" id="IPR010994">
    <property type="entry name" value="RuvA_2-like"/>
</dbReference>
<sequence>MQKVFIALFLTLLSLVSYAQDIGSWEEYLNRMGQMEDIESGSWEQTIEELQSIAANKMDLNRCTREDLNRLPFLSNQQIMDIMEYRDKVGLIESPIELRMISSLERTDVDMLMQFVTIVPEVARDSLPSLRNILKYGQHEMVGAIKIPFYERKGDRNGYLGYKYKHWLRYTFHAGQHVKAGFVASQDAGEPFFAGQNAIGYDFYSAYALLSNVGRFRKLVVGRYRLRFGMGLVMNNSFGLGKINTLATIGRNTNRIMAHSSRLEANYLQGVAATVTLSRGLDMSAFVSWRRVDATLNADSISVASLLTTGYHRTPSEMRRRRNTSQTTIGGNLNFFRNGFHVGITALRTAFNRDLRPNTSQRFRRWYPSGKSFWNMSVDYGYVSGRLNIAGETATGNRGAIATINSISYQLLNNLSLTALQRFYPYQYEAIFGESFTEGRAVNNESGLYIGGNWMPMRHLLMTFYTDMAYFAWPKYQASQSSRSFDHFVQATYEHGSLSFLGRYRLKAREHDNTEKTSLLMCYEHRGRLAVTHTGPHWTARTQADMSYTRFKDSSFGYMLTENVSLNQQWLKLNAQVGYFHTDDFRSRIYVYERGMLYTLSFPAFFGQGMRVALSARTNIGQSVMVMAKLGTTHHFDVTKMGSGLQTVEGKNITDLEVQIRVKL</sequence>
<keyword evidence="1" id="KW-0732">Signal</keyword>
<keyword evidence="3" id="KW-1185">Reference proteome</keyword>
<name>A0A2U0UJW6_9BACT</name>
<dbReference type="SUPFAM" id="SSF47781">
    <property type="entry name" value="RuvA domain 2-like"/>
    <property type="match status" value="1"/>
</dbReference>
<dbReference type="Proteomes" id="UP000245870">
    <property type="component" value="Unassembled WGS sequence"/>
</dbReference>
<comment type="caution">
    <text evidence="2">The sequence shown here is derived from an EMBL/GenBank/DDBJ whole genome shotgun (WGS) entry which is preliminary data.</text>
</comment>
<evidence type="ECO:0000256" key="1">
    <source>
        <dbReference type="SAM" id="SignalP"/>
    </source>
</evidence>
<gene>
    <name evidence="2" type="ORF">C7379_1033</name>
</gene>
<dbReference type="RefSeq" id="WP_165815003.1">
    <property type="nucleotide sequence ID" value="NZ_QENY01000003.1"/>
</dbReference>
<organism evidence="2 3">
    <name type="scientific">Hallella colorans</name>
    <dbReference type="NCBI Taxonomy" id="1703337"/>
    <lineage>
        <taxon>Bacteria</taxon>
        <taxon>Pseudomonadati</taxon>
        <taxon>Bacteroidota</taxon>
        <taxon>Bacteroidia</taxon>
        <taxon>Bacteroidales</taxon>
        <taxon>Prevotellaceae</taxon>
        <taxon>Hallella</taxon>
    </lineage>
</organism>
<feature type="chain" id="PRO_5015593760" evidence="1">
    <location>
        <begin position="20"/>
        <end position="664"/>
    </location>
</feature>
<protein>
    <submittedName>
        <fullName evidence="2">Helix-hairpin-helix protein</fullName>
    </submittedName>
</protein>
<evidence type="ECO:0000313" key="2">
    <source>
        <dbReference type="EMBL" id="PVX57881.1"/>
    </source>
</evidence>
<proteinExistence type="predicted"/>
<feature type="signal peptide" evidence="1">
    <location>
        <begin position="1"/>
        <end position="19"/>
    </location>
</feature>
<dbReference type="AlphaFoldDB" id="A0A2U0UJW6"/>
<evidence type="ECO:0000313" key="3">
    <source>
        <dbReference type="Proteomes" id="UP000245870"/>
    </source>
</evidence>
<reference evidence="2 3" key="1">
    <citation type="submission" date="2018-05" db="EMBL/GenBank/DDBJ databases">
        <title>Genomic Encyclopedia of Type Strains, Phase IV (KMG-IV): sequencing the most valuable type-strain genomes for metagenomic binning, comparative biology and taxonomic classification.</title>
        <authorList>
            <person name="Goeker M."/>
        </authorList>
    </citation>
    <scope>NUCLEOTIDE SEQUENCE [LARGE SCALE GENOMIC DNA]</scope>
    <source>
        <strain evidence="2 3">DSM 100333</strain>
    </source>
</reference>